<evidence type="ECO:0000313" key="1">
    <source>
        <dbReference type="EMBL" id="OJG83258.1"/>
    </source>
</evidence>
<dbReference type="AlphaFoldDB" id="A0A1L8WQG1"/>
<dbReference type="STRING" id="150033.RV14_GL001616"/>
<name>A0A1L8WQG1_9ENTE</name>
<proteinExistence type="predicted"/>
<keyword evidence="2" id="KW-1185">Reference proteome</keyword>
<protein>
    <submittedName>
        <fullName evidence="1">Uncharacterized protein</fullName>
    </submittedName>
</protein>
<dbReference type="OrthoDB" id="2195301at2"/>
<gene>
    <name evidence="1" type="ORF">RV14_GL001616</name>
</gene>
<reference evidence="1 2" key="1">
    <citation type="submission" date="2014-12" db="EMBL/GenBank/DDBJ databases">
        <title>Draft genome sequences of 29 type strains of Enterococci.</title>
        <authorList>
            <person name="Zhong Z."/>
            <person name="Sun Z."/>
            <person name="Liu W."/>
            <person name="Zhang W."/>
            <person name="Zhang H."/>
        </authorList>
    </citation>
    <scope>NUCLEOTIDE SEQUENCE [LARGE SCALE GENOMIC DNA]</scope>
    <source>
        <strain evidence="1 2">DSM 15687</strain>
    </source>
</reference>
<accession>A0A1L8WQG1</accession>
<dbReference type="RefSeq" id="WP_071854747.1">
    <property type="nucleotide sequence ID" value="NZ_JXLB01000004.1"/>
</dbReference>
<comment type="caution">
    <text evidence="1">The sequence shown here is derived from an EMBL/GenBank/DDBJ whole genome shotgun (WGS) entry which is preliminary data.</text>
</comment>
<organism evidence="1 2">
    <name type="scientific">Enterococcus ratti</name>
    <dbReference type="NCBI Taxonomy" id="150033"/>
    <lineage>
        <taxon>Bacteria</taxon>
        <taxon>Bacillati</taxon>
        <taxon>Bacillota</taxon>
        <taxon>Bacilli</taxon>
        <taxon>Lactobacillales</taxon>
        <taxon>Enterococcaceae</taxon>
        <taxon>Enterococcus</taxon>
    </lineage>
</organism>
<evidence type="ECO:0000313" key="2">
    <source>
        <dbReference type="Proteomes" id="UP000182152"/>
    </source>
</evidence>
<dbReference type="Proteomes" id="UP000182152">
    <property type="component" value="Unassembled WGS sequence"/>
</dbReference>
<dbReference type="EMBL" id="JXLB01000004">
    <property type="protein sequence ID" value="OJG83258.1"/>
    <property type="molecule type" value="Genomic_DNA"/>
</dbReference>
<sequence length="191" mass="22581">MLAGVKKQILIYGLKSSRDKFILSYSEEKLTSNNYIDCYNNEIKKAIDCAAKNLSTAEKWKDFTNNLLNYLSSPVSNFPLWKNYLQCLQKKEKNRLENIYRDVHILKSGENYFFEKNGEVIKPILHAKRGCKIGIDVARLDPNVELFFVLDEINMRDVVHKNDFHGRSITNRELRYVYRHRFSLENKITFF</sequence>